<dbReference type="PANTHER" id="PTHR43734:SF1">
    <property type="entry name" value="PHYTOENE DESATURASE"/>
    <property type="match status" value="1"/>
</dbReference>
<comment type="similarity">
    <text evidence="4">Belongs to the carotenoid/retinoid oxidoreductase family. CrtN subfamily.</text>
</comment>
<sequence length="495" mass="56725">MNNIVIVGGGIGGLCSAVRLLSKGFKVTILEKEPTVGGKVNRKEIKDFNFDLTASILMTPKVYTDVFKDLGRNYEDYFEMINLDPIYNVFYADNSQYSFYRDLKKTNDVLESIESGLSIQYEEFFYKTMKKYLIANNNFLCKPMLSLKEIVNVNSIKSVLQMDVLESSSRYLYSMIHNRKLNEYLIFQAMYMGVNPYENTSLYTMIPAISHAYGLSYIKGGLYQYICALQRLIYEQGGQIETNTEVKKIVIRNNNVVGVRTKDLFYEADCVVCNADYPYAVKELIPGYSLGRSYASSCIDKKEYSCSVFMIYLGLNKKYDVLNVHNIYISKDFKKSIEDPFNGNLSKNPSIYMYYPSAVDESLCSKSKSVLNIMVRVPNLSFETVKWTRKDIMNYRNVIIKHISDIKGLEDIEKHIECEDYLIPDDLDKKFNAFKGNAFGLSHKLSQDIYLRPHIKSEKIKGLYFIGSSTHPGNGVSIIINGTKVLADIICEDFR</sequence>
<evidence type="ECO:0000256" key="3">
    <source>
        <dbReference type="ARBA" id="ARBA00023002"/>
    </source>
</evidence>
<evidence type="ECO:0000256" key="4">
    <source>
        <dbReference type="ARBA" id="ARBA00038322"/>
    </source>
</evidence>
<organism evidence="7 8">
    <name type="scientific">Clostridium butyricum</name>
    <dbReference type="NCBI Taxonomy" id="1492"/>
    <lineage>
        <taxon>Bacteria</taxon>
        <taxon>Bacillati</taxon>
        <taxon>Bacillota</taxon>
        <taxon>Clostridia</taxon>
        <taxon>Eubacteriales</taxon>
        <taxon>Clostridiaceae</taxon>
        <taxon>Clostridium</taxon>
    </lineage>
</organism>
<evidence type="ECO:0000313" key="8">
    <source>
        <dbReference type="Proteomes" id="UP000321089"/>
    </source>
</evidence>
<accession>A0A512TI00</accession>
<dbReference type="GO" id="GO:0016491">
    <property type="term" value="F:oxidoreductase activity"/>
    <property type="evidence" value="ECO:0007669"/>
    <property type="project" value="UniProtKB-KW"/>
</dbReference>
<dbReference type="GO" id="GO:0016117">
    <property type="term" value="P:carotenoid biosynthetic process"/>
    <property type="evidence" value="ECO:0007669"/>
    <property type="project" value="UniProtKB-KW"/>
</dbReference>
<evidence type="ECO:0000256" key="5">
    <source>
        <dbReference type="RuleBase" id="RU362075"/>
    </source>
</evidence>
<evidence type="ECO:0000313" key="7">
    <source>
        <dbReference type="EMBL" id="GEQ19860.1"/>
    </source>
</evidence>
<feature type="domain" description="Amine oxidase" evidence="6">
    <location>
        <begin position="11"/>
        <end position="473"/>
    </location>
</feature>
<dbReference type="Pfam" id="PF01593">
    <property type="entry name" value="Amino_oxidase"/>
    <property type="match status" value="1"/>
</dbReference>
<dbReference type="AlphaFoldDB" id="A0A512TI00"/>
<dbReference type="Gene3D" id="3.50.50.60">
    <property type="entry name" value="FAD/NAD(P)-binding domain"/>
    <property type="match status" value="2"/>
</dbReference>
<proteinExistence type="inferred from homology"/>
<dbReference type="RefSeq" id="WP_146867857.1">
    <property type="nucleotide sequence ID" value="NZ_BKBC01000003.1"/>
</dbReference>
<dbReference type="InterPro" id="IPR014105">
    <property type="entry name" value="Carotenoid/retinoid_OxRdtase"/>
</dbReference>
<name>A0A512TI00_CLOBU</name>
<dbReference type="Proteomes" id="UP000321089">
    <property type="component" value="Unassembled WGS sequence"/>
</dbReference>
<dbReference type="NCBIfam" id="TIGR02734">
    <property type="entry name" value="crtI_fam"/>
    <property type="match status" value="1"/>
</dbReference>
<reference evidence="7 8" key="1">
    <citation type="submission" date="2019-07" db="EMBL/GenBank/DDBJ databases">
        <title>Whole genome shotgun sequence of Clostridium butyricum NBRC 3858.</title>
        <authorList>
            <person name="Hosoyama A."/>
            <person name="Uohara A."/>
            <person name="Ohji S."/>
            <person name="Ichikawa N."/>
        </authorList>
    </citation>
    <scope>NUCLEOTIDE SEQUENCE [LARGE SCALE GENOMIC DNA]</scope>
    <source>
        <strain evidence="7 8">NBRC 3858</strain>
    </source>
</reference>
<protein>
    <submittedName>
        <fullName evidence="7">Dehydrosqualene desaturase</fullName>
    </submittedName>
</protein>
<comment type="caution">
    <text evidence="7">The sequence shown here is derived from an EMBL/GenBank/DDBJ whole genome shotgun (WGS) entry which is preliminary data.</text>
</comment>
<dbReference type="InterPro" id="IPR036188">
    <property type="entry name" value="FAD/NAD-bd_sf"/>
</dbReference>
<dbReference type="SUPFAM" id="SSF51905">
    <property type="entry name" value="FAD/NAD(P)-binding domain"/>
    <property type="match status" value="1"/>
</dbReference>
<keyword evidence="2 5" id="KW-0125">Carotenoid biosynthesis</keyword>
<dbReference type="InterPro" id="IPR002937">
    <property type="entry name" value="Amino_oxidase"/>
</dbReference>
<comment type="pathway">
    <text evidence="1 5">Carotenoid biosynthesis.</text>
</comment>
<evidence type="ECO:0000259" key="6">
    <source>
        <dbReference type="Pfam" id="PF01593"/>
    </source>
</evidence>
<dbReference type="PANTHER" id="PTHR43734">
    <property type="entry name" value="PHYTOENE DESATURASE"/>
    <property type="match status" value="1"/>
</dbReference>
<evidence type="ECO:0000256" key="1">
    <source>
        <dbReference type="ARBA" id="ARBA00004829"/>
    </source>
</evidence>
<keyword evidence="3 5" id="KW-0560">Oxidoreductase</keyword>
<evidence type="ECO:0000256" key="2">
    <source>
        <dbReference type="ARBA" id="ARBA00022746"/>
    </source>
</evidence>
<dbReference type="EMBL" id="BKBC01000003">
    <property type="protein sequence ID" value="GEQ19860.1"/>
    <property type="molecule type" value="Genomic_DNA"/>
</dbReference>
<gene>
    <name evidence="7" type="primary">crtN</name>
    <name evidence="7" type="ORF">CBU02nite_03660</name>
</gene>